<organism evidence="1 2">
    <name type="scientific">Irpex rosettiformis</name>
    <dbReference type="NCBI Taxonomy" id="378272"/>
    <lineage>
        <taxon>Eukaryota</taxon>
        <taxon>Fungi</taxon>
        <taxon>Dikarya</taxon>
        <taxon>Basidiomycota</taxon>
        <taxon>Agaricomycotina</taxon>
        <taxon>Agaricomycetes</taxon>
        <taxon>Polyporales</taxon>
        <taxon>Irpicaceae</taxon>
        <taxon>Irpex</taxon>
    </lineage>
</organism>
<name>A0ACB8UIF9_9APHY</name>
<protein>
    <submittedName>
        <fullName evidence="1">Uncharacterized protein</fullName>
    </submittedName>
</protein>
<accession>A0ACB8UIF9</accession>
<evidence type="ECO:0000313" key="1">
    <source>
        <dbReference type="EMBL" id="KAI0093849.1"/>
    </source>
</evidence>
<gene>
    <name evidence="1" type="ORF">BDY19DRAFT_989383</name>
</gene>
<comment type="caution">
    <text evidence="1">The sequence shown here is derived from an EMBL/GenBank/DDBJ whole genome shotgun (WGS) entry which is preliminary data.</text>
</comment>
<evidence type="ECO:0000313" key="2">
    <source>
        <dbReference type="Proteomes" id="UP001055072"/>
    </source>
</evidence>
<dbReference type="Proteomes" id="UP001055072">
    <property type="component" value="Unassembled WGS sequence"/>
</dbReference>
<sequence length="914" mass="102153">MDFWPTRYSEKPRQYKRGERRSHAQGETAANVDSCAYPVVEQGSVAAANLIRHGRRVEWTFLGQNDTGRRLHVHKPPVTIFPATYSKAPSVPALSASHKAQQGAQFLRTYYPDVDIAADVICAELTEDARLTAESMDLESYSGNKLAFVAFSGRTKRMSAYLAFPMGPTGRDLNISPLTYNKRDHVTFQPSSKAVKTFDTPIEQIVGYHDDAPDISQGTYMAVRTIGSTYLTRLQGKGSTTEDIAIDTLATWTRSHTDQRHIVDLMFPSLSSDKYPSILIVTDHGRVYQCFADTQRSTYSMYTPPVDGSNDMFWRIIRTSNTDTLLYMSSSTLSLIDFRSKSESLRLFSSGHEPLTCAEVPDVDHMTRVLTTSELVWFDERFPQKPLISYRHGRQNDRTLQVHTMSFRDAPLTFLTSSKNNLVTIYDVSENGSGLVRTNSPAYSLPSFGNKGDRSVGSSFVRHPSDTDSEDALLLRLSANGSIHRLDVSLARTEEHTGKTNVWSEELQEMALELEEMEPVYGQLGGVVYNEVDLEPVVQRIFALDSESLPNNGETVYNTLENMHEFWSTLDEPVENMVTATDVAFRCGNEPGESSRADFFTQSKLNSSRGYRALVQHRIPLEQVAQQAAWHHDIHPSVRTFLPELDTSPEDMSDQLKVHNLQMDDYRTGLSIRREGEAREQLTLDLSLSTDIYAPHPIKPSLDFSGNTEDDLFETMSRATEAMSIGVPEPPPLHFGFLRPDFSRGNDHYAEDKEVHRHKIDQPLGVRLLLKDWELEIDPGSYVYYDPYNLSGVGVPRPIRPTRLPPINETAFRPTQQTQSQKAPPVIASSIPMGPPPIISTQLSRAIPKARASWQSQEVIMAAPLLESQPGAAHSQNGSQTKGIFATSTQVLPGPFGGRPAVKKKAAKKRLGGF</sequence>
<reference evidence="1" key="1">
    <citation type="journal article" date="2021" name="Environ. Microbiol.">
        <title>Gene family expansions and transcriptome signatures uncover fungal adaptations to wood decay.</title>
        <authorList>
            <person name="Hage H."/>
            <person name="Miyauchi S."/>
            <person name="Viragh M."/>
            <person name="Drula E."/>
            <person name="Min B."/>
            <person name="Chaduli D."/>
            <person name="Navarro D."/>
            <person name="Favel A."/>
            <person name="Norest M."/>
            <person name="Lesage-Meessen L."/>
            <person name="Balint B."/>
            <person name="Merenyi Z."/>
            <person name="de Eugenio L."/>
            <person name="Morin E."/>
            <person name="Martinez A.T."/>
            <person name="Baldrian P."/>
            <person name="Stursova M."/>
            <person name="Martinez M.J."/>
            <person name="Novotny C."/>
            <person name="Magnuson J.K."/>
            <person name="Spatafora J.W."/>
            <person name="Maurice S."/>
            <person name="Pangilinan J."/>
            <person name="Andreopoulos W."/>
            <person name="LaButti K."/>
            <person name="Hundley H."/>
            <person name="Na H."/>
            <person name="Kuo A."/>
            <person name="Barry K."/>
            <person name="Lipzen A."/>
            <person name="Henrissat B."/>
            <person name="Riley R."/>
            <person name="Ahrendt S."/>
            <person name="Nagy L.G."/>
            <person name="Grigoriev I.V."/>
            <person name="Martin F."/>
            <person name="Rosso M.N."/>
        </authorList>
    </citation>
    <scope>NUCLEOTIDE SEQUENCE</scope>
    <source>
        <strain evidence="1">CBS 384.51</strain>
    </source>
</reference>
<proteinExistence type="predicted"/>
<dbReference type="EMBL" id="MU274901">
    <property type="protein sequence ID" value="KAI0093849.1"/>
    <property type="molecule type" value="Genomic_DNA"/>
</dbReference>
<keyword evidence="2" id="KW-1185">Reference proteome</keyword>